<feature type="region of interest" description="Disordered" evidence="1">
    <location>
        <begin position="34"/>
        <end position="60"/>
    </location>
</feature>
<evidence type="ECO:0000313" key="2">
    <source>
        <dbReference type="EMBL" id="GAA2230190.1"/>
    </source>
</evidence>
<evidence type="ECO:0000313" key="3">
    <source>
        <dbReference type="Proteomes" id="UP001501474"/>
    </source>
</evidence>
<proteinExistence type="predicted"/>
<gene>
    <name evidence="2" type="ORF">GCM10010104_24280</name>
</gene>
<keyword evidence="3" id="KW-1185">Reference proteome</keyword>
<dbReference type="Proteomes" id="UP001501474">
    <property type="component" value="Unassembled WGS sequence"/>
</dbReference>
<organism evidence="2 3">
    <name type="scientific">Streptomyces indiaensis</name>
    <dbReference type="NCBI Taxonomy" id="284033"/>
    <lineage>
        <taxon>Bacteria</taxon>
        <taxon>Bacillati</taxon>
        <taxon>Actinomycetota</taxon>
        <taxon>Actinomycetes</taxon>
        <taxon>Kitasatosporales</taxon>
        <taxon>Streptomycetaceae</taxon>
        <taxon>Streptomyces</taxon>
    </lineage>
</organism>
<reference evidence="2 3" key="1">
    <citation type="journal article" date="2019" name="Int. J. Syst. Evol. Microbiol.">
        <title>The Global Catalogue of Microorganisms (GCM) 10K type strain sequencing project: providing services to taxonomists for standard genome sequencing and annotation.</title>
        <authorList>
            <consortium name="The Broad Institute Genomics Platform"/>
            <consortium name="The Broad Institute Genome Sequencing Center for Infectious Disease"/>
            <person name="Wu L."/>
            <person name="Ma J."/>
        </authorList>
    </citation>
    <scope>NUCLEOTIDE SEQUENCE [LARGE SCALE GENOMIC DNA]</scope>
    <source>
        <strain evidence="2 3">JCM 3053</strain>
    </source>
</reference>
<evidence type="ECO:0000256" key="1">
    <source>
        <dbReference type="SAM" id="MobiDB-lite"/>
    </source>
</evidence>
<name>A0ABN3DGK7_9ACTN</name>
<protein>
    <submittedName>
        <fullName evidence="2">Uncharacterized protein</fullName>
    </submittedName>
</protein>
<comment type="caution">
    <text evidence="2">The sequence shown here is derived from an EMBL/GenBank/DDBJ whole genome shotgun (WGS) entry which is preliminary data.</text>
</comment>
<dbReference type="EMBL" id="BAAART010000055">
    <property type="protein sequence ID" value="GAA2230190.1"/>
    <property type="molecule type" value="Genomic_DNA"/>
</dbReference>
<feature type="compositionally biased region" description="Low complexity" evidence="1">
    <location>
        <begin position="47"/>
        <end position="60"/>
    </location>
</feature>
<sequence>MGWDLKGPLRGFVVKRLLANEWLAETGSVPWTLRPGPTAQAQGITLPKARSPKAAAAARP</sequence>
<accession>A0ABN3DGK7</accession>